<dbReference type="RefSeq" id="WP_209916670.1">
    <property type="nucleotide sequence ID" value="NZ_JAGIOP010000002.1"/>
</dbReference>
<evidence type="ECO:0000256" key="2">
    <source>
        <dbReference type="SAM" id="Phobius"/>
    </source>
</evidence>
<accession>A0ABS4ZSP2</accession>
<proteinExistence type="predicted"/>
<feature type="region of interest" description="Disordered" evidence="1">
    <location>
        <begin position="175"/>
        <end position="217"/>
    </location>
</feature>
<keyword evidence="2" id="KW-1133">Transmembrane helix</keyword>
<feature type="transmembrane region" description="Helical" evidence="2">
    <location>
        <begin position="73"/>
        <end position="93"/>
    </location>
</feature>
<comment type="caution">
    <text evidence="3">The sequence shown here is derived from an EMBL/GenBank/DDBJ whole genome shotgun (WGS) entry which is preliminary data.</text>
</comment>
<evidence type="ECO:0000256" key="1">
    <source>
        <dbReference type="SAM" id="MobiDB-lite"/>
    </source>
</evidence>
<reference evidence="3 4" key="1">
    <citation type="submission" date="2021-03" db="EMBL/GenBank/DDBJ databases">
        <title>Sequencing the genomes of 1000 actinobacteria strains.</title>
        <authorList>
            <person name="Klenk H.-P."/>
        </authorList>
    </citation>
    <scope>NUCLEOTIDE SEQUENCE [LARGE SCALE GENOMIC DNA]</scope>
    <source>
        <strain evidence="3 4">DSM 46713</strain>
    </source>
</reference>
<sequence length="302" mass="31732">MSYETKWDRPTGHAAWVVTLAFTVLSSFLNARGAGIEGGHVTAHAVVPFVVLVVGAFGEIVYLSGMHRAAKRVILAGLLACFAVVLAVSYMGILPVAEAWFPTLPTWAVRGMSAIPDVVMLCAATALLSLRARRKVHPVTHHDAPREAPVEHPVVDHDAPVEQETVVHEAPVEHPVAHHDAPDDAPVEREPHHGDAPDDAPVTHPAPRIVPPRDAPVKRPEGVIAAADIDTLAARIVSETTISLPVRTVAAILKRAATGESQRKIASALSGVSPTTAGRVVTAAKELSASEPEPALALTAAG</sequence>
<name>A0ABS4ZSP2_9MYCO</name>
<feature type="transmembrane region" description="Helical" evidence="2">
    <location>
        <begin position="113"/>
        <end position="130"/>
    </location>
</feature>
<evidence type="ECO:0000313" key="3">
    <source>
        <dbReference type="EMBL" id="MBP2452504.1"/>
    </source>
</evidence>
<feature type="transmembrane region" description="Helical" evidence="2">
    <location>
        <begin position="12"/>
        <end position="29"/>
    </location>
</feature>
<dbReference type="EMBL" id="JAGIOP010000002">
    <property type="protein sequence ID" value="MBP2452504.1"/>
    <property type="molecule type" value="Genomic_DNA"/>
</dbReference>
<evidence type="ECO:0000313" key="4">
    <source>
        <dbReference type="Proteomes" id="UP000694460"/>
    </source>
</evidence>
<keyword evidence="2" id="KW-0812">Transmembrane</keyword>
<feature type="transmembrane region" description="Helical" evidence="2">
    <location>
        <begin position="41"/>
        <end position="61"/>
    </location>
</feature>
<gene>
    <name evidence="3" type="ORF">JOF57_002417</name>
</gene>
<keyword evidence="2" id="KW-0472">Membrane</keyword>
<keyword evidence="4" id="KW-1185">Reference proteome</keyword>
<organism evidence="3 4">
    <name type="scientific">Mycolicibacterium lutetiense</name>
    <dbReference type="NCBI Taxonomy" id="1641992"/>
    <lineage>
        <taxon>Bacteria</taxon>
        <taxon>Bacillati</taxon>
        <taxon>Actinomycetota</taxon>
        <taxon>Actinomycetes</taxon>
        <taxon>Mycobacteriales</taxon>
        <taxon>Mycobacteriaceae</taxon>
        <taxon>Mycolicibacterium</taxon>
    </lineage>
</organism>
<protein>
    <recommendedName>
        <fullName evidence="5">DUF2637 domain-containing protein</fullName>
    </recommendedName>
</protein>
<dbReference type="Proteomes" id="UP000694460">
    <property type="component" value="Unassembled WGS sequence"/>
</dbReference>
<evidence type="ECO:0008006" key="5">
    <source>
        <dbReference type="Google" id="ProtNLM"/>
    </source>
</evidence>
<feature type="compositionally biased region" description="Basic and acidic residues" evidence="1">
    <location>
        <begin position="175"/>
        <end position="196"/>
    </location>
</feature>